<keyword evidence="2" id="KW-0472">Membrane</keyword>
<protein>
    <submittedName>
        <fullName evidence="4">Uncharacterized protein</fullName>
    </submittedName>
</protein>
<dbReference type="RefSeq" id="WP_013483428.1">
    <property type="nucleotide sequence ID" value="NC_014824.1"/>
</dbReference>
<feature type="region of interest" description="Disordered" evidence="1">
    <location>
        <begin position="575"/>
        <end position="600"/>
    </location>
</feature>
<keyword evidence="2" id="KW-1133">Transmembrane helix</keyword>
<reference evidence="5" key="1">
    <citation type="journal article" date="2011" name="J. Bacteriol.">
        <title>Complete genome of the cellulolytic ruminal bacterium Ruminococcus albus 7.</title>
        <authorList>
            <person name="Suen G."/>
            <person name="Stevenson D.M."/>
            <person name="Bruce D.C."/>
            <person name="Chertkov O."/>
            <person name="Copeland A."/>
            <person name="Cheng J.F."/>
            <person name="Detter C."/>
            <person name="Detter J.C."/>
            <person name="Goodwin L.A."/>
            <person name="Han C.S."/>
            <person name="Hauser L.J."/>
            <person name="Ivanova N.N."/>
            <person name="Kyrpides N.C."/>
            <person name="Land M.L."/>
            <person name="Lapidus A."/>
            <person name="Lucas S."/>
            <person name="Ovchinnikova G."/>
            <person name="Pitluck S."/>
            <person name="Tapia R."/>
            <person name="Woyke T."/>
            <person name="Boyum J."/>
            <person name="Mead D."/>
            <person name="Weimer P.J."/>
        </authorList>
    </citation>
    <scope>NUCLEOTIDE SEQUENCE [LARGE SCALE GENOMIC DNA]</scope>
    <source>
        <strain evidence="5">ATCC 27210 / DSM 20455 / JCM 14654 / NCDO 2250 / 7</strain>
        <plasmid evidence="5">pRUMAL01</plasmid>
    </source>
</reference>
<feature type="transmembrane region" description="Helical" evidence="2">
    <location>
        <begin position="609"/>
        <end position="627"/>
    </location>
</feature>
<geneLocation type="plasmid" evidence="4 5">
    <name>pRUMAL01</name>
</geneLocation>
<keyword evidence="2" id="KW-0812">Transmembrane</keyword>
<dbReference type="EMBL" id="CP002404">
    <property type="protein sequence ID" value="ADU23878.1"/>
    <property type="molecule type" value="Genomic_DNA"/>
</dbReference>
<accession>E6UJN2</accession>
<feature type="signal peptide" evidence="3">
    <location>
        <begin position="1"/>
        <end position="31"/>
    </location>
</feature>
<dbReference type="Proteomes" id="UP000006919">
    <property type="component" value="Plasmid pRUMAL01"/>
</dbReference>
<keyword evidence="3" id="KW-0732">Signal</keyword>
<organism evidence="4 5">
    <name type="scientific">Ruminococcus albus (strain ATCC 27210 / DSM 20455 / JCM 14654 / NCDO 2250 / 7)</name>
    <dbReference type="NCBI Taxonomy" id="697329"/>
    <lineage>
        <taxon>Bacteria</taxon>
        <taxon>Bacillati</taxon>
        <taxon>Bacillota</taxon>
        <taxon>Clostridia</taxon>
        <taxon>Eubacteriales</taxon>
        <taxon>Oscillospiraceae</taxon>
        <taxon>Ruminococcus</taxon>
    </lineage>
</organism>
<evidence type="ECO:0000313" key="4">
    <source>
        <dbReference type="EMBL" id="ADU23878.1"/>
    </source>
</evidence>
<dbReference type="KEGG" id="ral:Rumal_3425"/>
<keyword evidence="4" id="KW-0614">Plasmid</keyword>
<gene>
    <name evidence="4" type="ordered locus">Rumal_3425</name>
</gene>
<dbReference type="HOGENOM" id="CLU_448876_0_0_9"/>
<feature type="chain" id="PRO_5003213147" evidence="3">
    <location>
        <begin position="32"/>
        <end position="634"/>
    </location>
</feature>
<evidence type="ECO:0000256" key="3">
    <source>
        <dbReference type="SAM" id="SignalP"/>
    </source>
</evidence>
<feature type="compositionally biased region" description="Polar residues" evidence="1">
    <location>
        <begin position="579"/>
        <end position="600"/>
    </location>
</feature>
<dbReference type="AlphaFoldDB" id="E6UJN2"/>
<name>E6UJN2_RUMA7</name>
<proteinExistence type="predicted"/>
<dbReference type="OrthoDB" id="3196529at2"/>
<evidence type="ECO:0000256" key="2">
    <source>
        <dbReference type="SAM" id="Phobius"/>
    </source>
</evidence>
<sequence precursor="true">MKNLQKKLLYALGIVMMLTVISSAFPFTAEAQEEIITLTGELYEFGENSKYEIDSSDPSENYLMDYRLGILSLKGDVQKSYSKNGIPAYEIADDETFSLEYEYISSLKDAGEDDWHLIKDGKNVVNGSKLDDDIDHGALIFQTSFDGDNWIDCKSYVNIKSDKEFDDGQINNIQLINGCYYRIIVAYEIEKRTKDYSWEIKELLKKDKYDIKKIAQVYTFYAGYKGADKNIPENIETFELGKTQAVKVDNGFTDSINMDSDDPHLGWDLGRFVVGGFTSNKKTVTGDTVFLKNVGDKITLWFDMNKNVNINKLNGDKHLTINSDLNGYDSILNVPQQNFKRGTLIIRFTDYKGITHDPIIYTNFLEALVLPGANTKVQLFEEGDYEVSLDYEILDDNWKDRFYDYKIAFNFQVRNSNAIVYPKDKVTNTYLANDSVTENGFILDWAKSRYLNINVQLSQWTKGVNGYTEDTKFNRSAKESDEYITPGIYTIKVTNPTTDPYGQNPTVKKIYVGSDSVIIASMNAKNSAYTINEISDLVENAGYEISDSGELIPPESSKTEVTSSIVETSYSIRDDTIEPETSSVAEKTVDSMSASETDQTTAQTDRSNVYFIWIGILSAVGIIAVIIRKYKGNK</sequence>
<evidence type="ECO:0000313" key="5">
    <source>
        <dbReference type="Proteomes" id="UP000006919"/>
    </source>
</evidence>
<evidence type="ECO:0000256" key="1">
    <source>
        <dbReference type="SAM" id="MobiDB-lite"/>
    </source>
</evidence>
<dbReference type="eggNOG" id="ENOG502Z8VS">
    <property type="taxonomic scope" value="Bacteria"/>
</dbReference>